<evidence type="ECO:0000313" key="3">
    <source>
        <dbReference type="Proteomes" id="UP000185210"/>
    </source>
</evidence>
<keyword evidence="1" id="KW-0812">Transmembrane</keyword>
<dbReference type="Proteomes" id="UP000185210">
    <property type="component" value="Unassembled WGS sequence"/>
</dbReference>
<proteinExistence type="predicted"/>
<feature type="transmembrane region" description="Helical" evidence="1">
    <location>
        <begin position="7"/>
        <end position="29"/>
    </location>
</feature>
<keyword evidence="1" id="KW-1133">Transmembrane helix</keyword>
<sequence>MGNVNPLYPYFSGMLIGGSLGMSNMGGIYDLPTTLLPLALVMLLLGLVVTVVGIIRS</sequence>
<keyword evidence="1" id="KW-0472">Membrane</keyword>
<gene>
    <name evidence="2" type="ORF">SAMEA2070301_03192</name>
</gene>
<organism evidence="2 3">
    <name type="scientific">Mycobacteroides abscessus subsp. abscessus</name>
    <dbReference type="NCBI Taxonomy" id="1185650"/>
    <lineage>
        <taxon>Bacteria</taxon>
        <taxon>Bacillati</taxon>
        <taxon>Actinomycetota</taxon>
        <taxon>Actinomycetes</taxon>
        <taxon>Mycobacteriales</taxon>
        <taxon>Mycobacteriaceae</taxon>
        <taxon>Mycobacteroides</taxon>
        <taxon>Mycobacteroides abscessus</taxon>
    </lineage>
</organism>
<reference evidence="2 3" key="1">
    <citation type="submission" date="2016-11" db="EMBL/GenBank/DDBJ databases">
        <authorList>
            <consortium name="Pathogen Informatics"/>
        </authorList>
    </citation>
    <scope>NUCLEOTIDE SEQUENCE [LARGE SCALE GENOMIC DNA]</scope>
    <source>
        <strain evidence="2 3">104</strain>
    </source>
</reference>
<evidence type="ECO:0000256" key="1">
    <source>
        <dbReference type="SAM" id="Phobius"/>
    </source>
</evidence>
<protein>
    <submittedName>
        <fullName evidence="2">Uncharacterized protein</fullName>
    </submittedName>
</protein>
<dbReference type="AlphaFoldDB" id="A0AB38D0W4"/>
<feature type="transmembrane region" description="Helical" evidence="1">
    <location>
        <begin position="35"/>
        <end position="55"/>
    </location>
</feature>
<comment type="caution">
    <text evidence="2">The sequence shown here is derived from an EMBL/GenBank/DDBJ whole genome shotgun (WGS) entry which is preliminary data.</text>
</comment>
<name>A0AB38D0W4_9MYCO</name>
<dbReference type="EMBL" id="FSHM01000004">
    <property type="protein sequence ID" value="SIB19516.1"/>
    <property type="molecule type" value="Genomic_DNA"/>
</dbReference>
<accession>A0AB38D0W4</accession>
<evidence type="ECO:0000313" key="2">
    <source>
        <dbReference type="EMBL" id="SIB19516.1"/>
    </source>
</evidence>